<accession>A0ABY9X988</accession>
<dbReference type="Gene3D" id="1.25.40.10">
    <property type="entry name" value="Tetratricopeptide repeat domain"/>
    <property type="match status" value="2"/>
</dbReference>
<dbReference type="PANTHER" id="PTHR43289">
    <property type="entry name" value="MITOGEN-ACTIVATED PROTEIN KINASE KINASE KINASE 20-RELATED"/>
    <property type="match status" value="1"/>
</dbReference>
<gene>
    <name evidence="8" type="ORF">F0U60_53510</name>
</gene>
<feature type="compositionally biased region" description="Basic residues" evidence="6">
    <location>
        <begin position="299"/>
        <end position="309"/>
    </location>
</feature>
<dbReference type="PROSITE" id="PS00107">
    <property type="entry name" value="PROTEIN_KINASE_ATP"/>
    <property type="match status" value="1"/>
</dbReference>
<dbReference type="Pfam" id="PF17874">
    <property type="entry name" value="TPR_MalT"/>
    <property type="match status" value="1"/>
</dbReference>
<dbReference type="EMBL" id="CP043494">
    <property type="protein sequence ID" value="WNG51958.1"/>
    <property type="molecule type" value="Genomic_DNA"/>
</dbReference>
<evidence type="ECO:0000256" key="4">
    <source>
        <dbReference type="ARBA" id="ARBA00022840"/>
    </source>
</evidence>
<name>A0ABY9X988_9BACT</name>
<evidence type="ECO:0000313" key="8">
    <source>
        <dbReference type="EMBL" id="WNG51958.1"/>
    </source>
</evidence>
<evidence type="ECO:0000256" key="5">
    <source>
        <dbReference type="PROSITE-ProRule" id="PRU10141"/>
    </source>
</evidence>
<proteinExistence type="predicted"/>
<dbReference type="RefSeq" id="WP_395812258.1">
    <property type="nucleotide sequence ID" value="NZ_CP043494.1"/>
</dbReference>
<evidence type="ECO:0000256" key="1">
    <source>
        <dbReference type="ARBA" id="ARBA00022679"/>
    </source>
</evidence>
<dbReference type="Gene3D" id="1.10.510.10">
    <property type="entry name" value="Transferase(Phosphotransferase) domain 1"/>
    <property type="match status" value="1"/>
</dbReference>
<keyword evidence="3" id="KW-0418">Kinase</keyword>
<dbReference type="InterPro" id="IPR011009">
    <property type="entry name" value="Kinase-like_dom_sf"/>
</dbReference>
<evidence type="ECO:0000256" key="6">
    <source>
        <dbReference type="SAM" id="MobiDB-lite"/>
    </source>
</evidence>
<feature type="domain" description="Protein kinase" evidence="7">
    <location>
        <begin position="77"/>
        <end position="341"/>
    </location>
</feature>
<dbReference type="PROSITE" id="PS00108">
    <property type="entry name" value="PROTEIN_KINASE_ST"/>
    <property type="match status" value="1"/>
</dbReference>
<sequence length="904" mass="98569">MSLPEQALECPEEHLLLDFMAGTLSAPGTDRLHAHLDRCALCQRLVGELARAESLEASGEGACGEPPLMPGARLDRYFILGQVGVGGMGAVYAAFDPALDRKVALKLLHPASSLGDSPEARHRWLLAEAQALARLSHPNVVTVYEARVLGERLFLALELAEGGTLETWLRERRRSWREVLGVFLAAGEGLAAAHAAGLVHRDFKPANVLLRRDGRVQVTDFGLARQVEGPGGGGRAPSGTSVTTWRGACAGTPAYMAPEQREGGRVDARADQYSFCVALYEALHGERPPDAEAEEQPRLPRKRGVPGHLRRALQRGLDPTPEQRFASMPELLAALAREPLAAWRLPLLCTAALGLLVTGGVLGGAREEPSPCQAGARRWEGVWDAERQRVVREALEKNPSAGAATWKGVQGTLDTYTRAWVEHYTKACEATRVHGEQSEALLDARMHCLERRARDVQALTELLAREGARTDTSVSATWRLPSLETCAAPNAQAALQGLPAQGPLRERADVIAQRLSETRALSATGQYPLALEHALRTLDEAARLEHAPTRAEVLLEVGRLYMTLLQVEQAERTLLEAAWTAEAGRYDRVVADARISLLFVYGDMLARPTVNAPFVREAQAAVERLGGDSELEARFESTLGGVLMEQKQCAEALKHIERARVLTQRVSPPDASPGLDILVTLGRGHQCRGDLDAARAMFRQAIQQGEASLGPEHPAVFNLLLFEARVALEQGALADSLALFQRSLDLQLRGRAPNAEVLGVTHGMLSEVMLELGRLEEARYHALESLEHYARQGNMHPTRPASSWRLLGEVEARLGRVGEGLALLERALAAFEPLDAYQAANTRLELARWLFRSGRNVPRARQLAWEGHRVYVNTPYLLPAELKKAERVLAELGLSSAVRAAPAP</sequence>
<dbReference type="InterPro" id="IPR011990">
    <property type="entry name" value="TPR-like_helical_dom_sf"/>
</dbReference>
<dbReference type="CDD" id="cd14014">
    <property type="entry name" value="STKc_PknB_like"/>
    <property type="match status" value="1"/>
</dbReference>
<keyword evidence="1" id="KW-0808">Transferase</keyword>
<keyword evidence="2 5" id="KW-0547">Nucleotide-binding</keyword>
<dbReference type="InterPro" id="IPR008271">
    <property type="entry name" value="Ser/Thr_kinase_AS"/>
</dbReference>
<dbReference type="Gene3D" id="3.30.200.20">
    <property type="entry name" value="Phosphorylase Kinase, domain 1"/>
    <property type="match status" value="1"/>
</dbReference>
<dbReference type="SUPFAM" id="SSF48452">
    <property type="entry name" value="TPR-like"/>
    <property type="match status" value="2"/>
</dbReference>
<keyword evidence="4 5" id="KW-0067">ATP-binding</keyword>
<dbReference type="InterPro" id="IPR017441">
    <property type="entry name" value="Protein_kinase_ATP_BS"/>
</dbReference>
<dbReference type="Pfam" id="PF00069">
    <property type="entry name" value="Pkinase"/>
    <property type="match status" value="1"/>
</dbReference>
<evidence type="ECO:0000256" key="2">
    <source>
        <dbReference type="ARBA" id="ARBA00022741"/>
    </source>
</evidence>
<evidence type="ECO:0000256" key="3">
    <source>
        <dbReference type="ARBA" id="ARBA00022777"/>
    </source>
</evidence>
<dbReference type="PROSITE" id="PS50011">
    <property type="entry name" value="PROTEIN_KINASE_DOM"/>
    <property type="match status" value="1"/>
</dbReference>
<dbReference type="InterPro" id="IPR041617">
    <property type="entry name" value="TPR_MalT"/>
</dbReference>
<protein>
    <submittedName>
        <fullName evidence="8">Tetratricopeptide repeat protein</fullName>
    </submittedName>
</protein>
<feature type="binding site" evidence="5">
    <location>
        <position position="106"/>
    </location>
    <ligand>
        <name>ATP</name>
        <dbReference type="ChEBI" id="CHEBI:30616"/>
    </ligand>
</feature>
<dbReference type="PANTHER" id="PTHR43289:SF6">
    <property type="entry name" value="SERINE_THREONINE-PROTEIN KINASE NEKL-3"/>
    <property type="match status" value="1"/>
</dbReference>
<dbReference type="InterPro" id="IPR000719">
    <property type="entry name" value="Prot_kinase_dom"/>
</dbReference>
<dbReference type="Proteomes" id="UP001611383">
    <property type="component" value="Chromosome"/>
</dbReference>
<keyword evidence="9" id="KW-1185">Reference proteome</keyword>
<evidence type="ECO:0000313" key="9">
    <source>
        <dbReference type="Proteomes" id="UP001611383"/>
    </source>
</evidence>
<feature type="region of interest" description="Disordered" evidence="6">
    <location>
        <begin position="287"/>
        <end position="309"/>
    </location>
</feature>
<feature type="compositionally biased region" description="Basic and acidic residues" evidence="6">
    <location>
        <begin position="287"/>
        <end position="298"/>
    </location>
</feature>
<organism evidence="8 9">
    <name type="scientific">Archangium minus</name>
    <dbReference type="NCBI Taxonomy" id="83450"/>
    <lineage>
        <taxon>Bacteria</taxon>
        <taxon>Pseudomonadati</taxon>
        <taxon>Myxococcota</taxon>
        <taxon>Myxococcia</taxon>
        <taxon>Myxococcales</taxon>
        <taxon>Cystobacterineae</taxon>
        <taxon>Archangiaceae</taxon>
        <taxon>Archangium</taxon>
    </lineage>
</organism>
<evidence type="ECO:0000259" key="7">
    <source>
        <dbReference type="PROSITE" id="PS50011"/>
    </source>
</evidence>
<reference evidence="8 9" key="1">
    <citation type="submission" date="2019-08" db="EMBL/GenBank/DDBJ databases">
        <title>Archangium and Cystobacter genomes.</title>
        <authorList>
            <person name="Chen I.-C.K."/>
            <person name="Wielgoss S."/>
        </authorList>
    </citation>
    <scope>NUCLEOTIDE SEQUENCE [LARGE SCALE GENOMIC DNA]</scope>
    <source>
        <strain evidence="8 9">Cbm 6</strain>
    </source>
</reference>
<dbReference type="SUPFAM" id="SSF56112">
    <property type="entry name" value="Protein kinase-like (PK-like)"/>
    <property type="match status" value="1"/>
</dbReference>